<dbReference type="SMART" id="SM00953">
    <property type="entry name" value="RES"/>
    <property type="match status" value="1"/>
</dbReference>
<evidence type="ECO:0000313" key="3">
    <source>
        <dbReference type="Proteomes" id="UP000199542"/>
    </source>
</evidence>
<dbReference type="RefSeq" id="WP_092584683.1">
    <property type="nucleotide sequence ID" value="NZ_FMTM01000002.1"/>
</dbReference>
<accession>A0A1G4QX69</accession>
<reference evidence="2 3" key="1">
    <citation type="submission" date="2016-10" db="EMBL/GenBank/DDBJ databases">
        <authorList>
            <person name="de Groot N.N."/>
        </authorList>
    </citation>
    <scope>NUCLEOTIDE SEQUENCE [LARGE SCALE GENOMIC DNA]</scope>
    <source>
        <strain evidence="2 3">CGMCC 1.3401</strain>
    </source>
</reference>
<gene>
    <name evidence="2" type="ORF">SAMN02927900_01967</name>
</gene>
<protein>
    <submittedName>
        <fullName evidence="2">RES domain-containing protein</fullName>
    </submittedName>
</protein>
<dbReference type="InterPro" id="IPR014914">
    <property type="entry name" value="RES_dom"/>
</dbReference>
<proteinExistence type="predicted"/>
<evidence type="ECO:0000313" key="2">
    <source>
        <dbReference type="EMBL" id="SCW49172.1"/>
    </source>
</evidence>
<organism evidence="2 3">
    <name type="scientific">Rhizobium mongolense subsp. loessense</name>
    <dbReference type="NCBI Taxonomy" id="158890"/>
    <lineage>
        <taxon>Bacteria</taxon>
        <taxon>Pseudomonadati</taxon>
        <taxon>Pseudomonadota</taxon>
        <taxon>Alphaproteobacteria</taxon>
        <taxon>Hyphomicrobiales</taxon>
        <taxon>Rhizobiaceae</taxon>
        <taxon>Rhizobium/Agrobacterium group</taxon>
        <taxon>Rhizobium</taxon>
    </lineage>
</organism>
<sequence length="195" mass="21471">MTPPLPPSDLHSGHPELITLPDGTDLHRFYTAAYDPIYFDRSDLGRFNAPDGSYGVLYVAQEIHGAFAETFLRSPGHSLIDPAFLHRKAYVRIRLEKDLRLIRMTGPGLAILGATAEVTHAGLPYDASQAWSKALAGHPVGADGIAYHGRHDDSQLCFGLFEAAESALSEAERRTELDENWFWQVAGRYKVGLAP</sequence>
<dbReference type="Proteomes" id="UP000199542">
    <property type="component" value="Unassembled WGS sequence"/>
</dbReference>
<dbReference type="EMBL" id="FMTM01000002">
    <property type="protein sequence ID" value="SCW49172.1"/>
    <property type="molecule type" value="Genomic_DNA"/>
</dbReference>
<name>A0A1G4QX69_9HYPH</name>
<feature type="domain" description="RES" evidence="1">
    <location>
        <begin position="38"/>
        <end position="174"/>
    </location>
</feature>
<dbReference type="Pfam" id="PF08808">
    <property type="entry name" value="RES"/>
    <property type="match status" value="1"/>
</dbReference>
<dbReference type="AlphaFoldDB" id="A0A1G4QX69"/>
<evidence type="ECO:0000259" key="1">
    <source>
        <dbReference type="SMART" id="SM00953"/>
    </source>
</evidence>